<reference evidence="3" key="1">
    <citation type="submission" date="2017-02" db="UniProtKB">
        <authorList>
            <consortium name="WormBaseParasite"/>
        </authorList>
    </citation>
    <scope>IDENTIFICATION</scope>
</reference>
<protein>
    <submittedName>
        <fullName evidence="1 3">Uncharacterized protein</fullName>
    </submittedName>
</protein>
<evidence type="ECO:0000313" key="1">
    <source>
        <dbReference type="EMBL" id="VDL72844.1"/>
    </source>
</evidence>
<dbReference type="AlphaFoldDB" id="A0A0N4Y0Z5"/>
<proteinExistence type="predicted"/>
<dbReference type="WBParaSite" id="NBR_0000925401-mRNA-1">
    <property type="protein sequence ID" value="NBR_0000925401-mRNA-1"/>
    <property type="gene ID" value="NBR_0000925401"/>
</dbReference>
<dbReference type="Proteomes" id="UP000271162">
    <property type="component" value="Unassembled WGS sequence"/>
</dbReference>
<reference evidence="1 2" key="2">
    <citation type="submission" date="2018-11" db="EMBL/GenBank/DDBJ databases">
        <authorList>
            <consortium name="Pathogen Informatics"/>
        </authorList>
    </citation>
    <scope>NUCLEOTIDE SEQUENCE [LARGE SCALE GENOMIC DNA]</scope>
</reference>
<name>A0A0N4Y0Z5_NIPBR</name>
<accession>A0A0N4Y0Z5</accession>
<evidence type="ECO:0000313" key="2">
    <source>
        <dbReference type="Proteomes" id="UP000271162"/>
    </source>
</evidence>
<keyword evidence="2" id="KW-1185">Reference proteome</keyword>
<gene>
    <name evidence="1" type="ORF">NBR_LOCUS9255</name>
</gene>
<evidence type="ECO:0000313" key="3">
    <source>
        <dbReference type="WBParaSite" id="NBR_0000925401-mRNA-1"/>
    </source>
</evidence>
<sequence length="129" mass="14589">MMGKEVSERQGKTPPSINVMMDDWLRRPFEMYREGGVQDRTGVATPTTLSYFCAEMCSARADAFMTERSKADQASIGFRCSERKRLAPAESMLNSTVTVDVCPSRCVMRRRLNDRNTRAQISINGLLLK</sequence>
<organism evidence="3">
    <name type="scientific">Nippostrongylus brasiliensis</name>
    <name type="common">Rat hookworm</name>
    <dbReference type="NCBI Taxonomy" id="27835"/>
    <lineage>
        <taxon>Eukaryota</taxon>
        <taxon>Metazoa</taxon>
        <taxon>Ecdysozoa</taxon>
        <taxon>Nematoda</taxon>
        <taxon>Chromadorea</taxon>
        <taxon>Rhabditida</taxon>
        <taxon>Rhabditina</taxon>
        <taxon>Rhabditomorpha</taxon>
        <taxon>Strongyloidea</taxon>
        <taxon>Heligmosomidae</taxon>
        <taxon>Nippostrongylus</taxon>
    </lineage>
</organism>
<dbReference type="EMBL" id="UYSL01020114">
    <property type="protein sequence ID" value="VDL72844.1"/>
    <property type="molecule type" value="Genomic_DNA"/>
</dbReference>